<dbReference type="EMBL" id="BQXH01000004">
    <property type="protein sequence ID" value="GKS80935.1"/>
    <property type="molecule type" value="Genomic_DNA"/>
</dbReference>
<reference evidence="2" key="1">
    <citation type="journal article" date="2022" name="Int. J. Syst. Evol. Microbiol.">
        <title>A novel species of lactic acid bacteria, Ligilactobacillus pabuli sp. nov., isolated from alfalfa silage.</title>
        <authorList>
            <person name="Tohno M."/>
            <person name="Tanizawa Y."/>
            <person name="Sawada H."/>
            <person name="Sakamoto M."/>
            <person name="Ohkuma M."/>
            <person name="Kobayashi H."/>
        </authorList>
    </citation>
    <scope>NUCLEOTIDE SEQUENCE</scope>
    <source>
        <strain evidence="2">AF129</strain>
    </source>
</reference>
<name>A0ABQ5JIK6_9LACO</name>
<keyword evidence="3" id="KW-1185">Reference proteome</keyword>
<comment type="caution">
    <text evidence="2">The sequence shown here is derived from an EMBL/GenBank/DDBJ whole genome shotgun (WGS) entry which is preliminary data.</text>
</comment>
<organism evidence="2 3">
    <name type="scientific">Ligilactobacillus pabuli</name>
    <dbReference type="NCBI Taxonomy" id="2886039"/>
    <lineage>
        <taxon>Bacteria</taxon>
        <taxon>Bacillati</taxon>
        <taxon>Bacillota</taxon>
        <taxon>Bacilli</taxon>
        <taxon>Lactobacillales</taxon>
        <taxon>Lactobacillaceae</taxon>
        <taxon>Ligilactobacillus</taxon>
    </lineage>
</organism>
<gene>
    <name evidence="2" type="ORF">LPAF129_06200</name>
</gene>
<evidence type="ECO:0000256" key="1">
    <source>
        <dbReference type="SAM" id="MobiDB-lite"/>
    </source>
</evidence>
<dbReference type="Proteomes" id="UP001055149">
    <property type="component" value="Unassembled WGS sequence"/>
</dbReference>
<feature type="compositionally biased region" description="Basic and acidic residues" evidence="1">
    <location>
        <begin position="25"/>
        <end position="47"/>
    </location>
</feature>
<protein>
    <submittedName>
        <fullName evidence="2">Uncharacterized protein</fullName>
    </submittedName>
</protein>
<dbReference type="NCBIfam" id="NF040897">
    <property type="entry name" value="SPJ_0845_Nterm"/>
    <property type="match status" value="1"/>
</dbReference>
<feature type="region of interest" description="Disordered" evidence="1">
    <location>
        <begin position="17"/>
        <end position="47"/>
    </location>
</feature>
<accession>A0ABQ5JIK6</accession>
<proteinExistence type="predicted"/>
<dbReference type="InterPro" id="IPR047909">
    <property type="entry name" value="SPJ_0845-like_N"/>
</dbReference>
<evidence type="ECO:0000313" key="3">
    <source>
        <dbReference type="Proteomes" id="UP001055149"/>
    </source>
</evidence>
<sequence length="47" mass="5376">MSLKINRQSDLDELFSKFAVVPGTEPKKTTEPQDKQTEKKTEKPAKK</sequence>
<evidence type="ECO:0000313" key="2">
    <source>
        <dbReference type="EMBL" id="GKS80935.1"/>
    </source>
</evidence>